<evidence type="ECO:0000256" key="4">
    <source>
        <dbReference type="ARBA" id="ARBA00008981"/>
    </source>
</evidence>
<comment type="cofactor">
    <cofactor evidence="2 8">
        <name>pyridoxal 5'-phosphate</name>
        <dbReference type="ChEBI" id="CHEBI:597326"/>
    </cofactor>
</comment>
<evidence type="ECO:0000256" key="1">
    <source>
        <dbReference type="ARBA" id="ARBA00001579"/>
    </source>
</evidence>
<dbReference type="RefSeq" id="WP_025436533.1">
    <property type="nucleotide sequence ID" value="NZ_CP007453.1"/>
</dbReference>
<evidence type="ECO:0000256" key="2">
    <source>
        <dbReference type="ARBA" id="ARBA00001933"/>
    </source>
</evidence>
<dbReference type="Gene3D" id="3.40.640.10">
    <property type="entry name" value="Type I PLP-dependent aspartate aminotransferase-like (Major domain)"/>
    <property type="match status" value="1"/>
</dbReference>
<dbReference type="eggNOG" id="COG0001">
    <property type="taxonomic scope" value="Bacteria"/>
</dbReference>
<dbReference type="GO" id="GO:0008483">
    <property type="term" value="F:transaminase activity"/>
    <property type="evidence" value="ECO:0007669"/>
    <property type="project" value="InterPro"/>
</dbReference>
<dbReference type="Gene3D" id="3.90.1150.10">
    <property type="entry name" value="Aspartate Aminotransferase, domain 1"/>
    <property type="match status" value="1"/>
</dbReference>
<dbReference type="EC" id="5.4.3.8" evidence="8"/>
<dbReference type="KEGG" id="eac:EAL2_808p01130"/>
<keyword evidence="6 8" id="KW-0413">Isomerase</keyword>
<sequence>MEHGRSKKIYEEAKKYIPGGVNSPVRAFKSVGLDPVFIESGKGSRVLDADGNSYIDFVCSWGPLILGHSPEYIYDGIEEIIRKGTSFGLPTETEVKMARLICEALPGMDMVRMVNSGTEATMSALRLARAYTGRDKIIKFEGCYHGHCDSLLVKAGSGALTLGVPTTPGVPQDVIKDTIVCRYNDTSSVEAAFSENAGGIAAVIVEPVAGNMGVVPPREGFLESLREITKRHGAILIFDEVITGFRLSYGSAQGLFKVEPDITCLGKIIGGGLPVGAYGGKREIMSMVSPLGSVYQAGTLSGNPLAMHMGMKTLEYLRDNPQVYGSIEDNAVRLEAGLNAIIDELSIDACVTRAKGMVCLFLGKGPMESHDDVIRCDTARYASYFREMLERGVIIPPAQFEGWFLSYAHTREDIEYAIKASRESLEIAFADIIKYRP</sequence>
<keyword evidence="9" id="KW-0614">Plasmid</keyword>
<dbReference type="InterPro" id="IPR015424">
    <property type="entry name" value="PyrdxlP-dep_Trfase"/>
</dbReference>
<dbReference type="GO" id="GO:0042286">
    <property type="term" value="F:glutamate-1-semialdehyde 2,1-aminomutase activity"/>
    <property type="evidence" value="ECO:0007669"/>
    <property type="project" value="UniProtKB-UniRule"/>
</dbReference>
<geneLocation type="plasmid" evidence="9 10">
    <name>EAL2_808p</name>
</geneLocation>
<evidence type="ECO:0000256" key="7">
    <source>
        <dbReference type="ARBA" id="ARBA00023244"/>
    </source>
</evidence>
<comment type="catalytic activity">
    <reaction evidence="1 8">
        <text>(S)-4-amino-5-oxopentanoate = 5-aminolevulinate</text>
        <dbReference type="Rhea" id="RHEA:14265"/>
        <dbReference type="ChEBI" id="CHEBI:57501"/>
        <dbReference type="ChEBI" id="CHEBI:356416"/>
        <dbReference type="EC" id="5.4.3.8"/>
    </reaction>
</comment>
<keyword evidence="8" id="KW-0963">Cytoplasm</keyword>
<comment type="subunit">
    <text evidence="8">Homodimer.</text>
</comment>
<comment type="pathway">
    <text evidence="3">Porphyrin-containing compound metabolism; protoporphyrin-IX biosynthesis; 5-aminolevulinate from L-glutamyl-tRNA(Glu): step 2/2.</text>
</comment>
<dbReference type="InterPro" id="IPR004639">
    <property type="entry name" value="4pyrrol_synth_GluAld_NH2Trfase"/>
</dbReference>
<evidence type="ECO:0000313" key="10">
    <source>
        <dbReference type="Proteomes" id="UP000019591"/>
    </source>
</evidence>
<organism evidence="9 10">
    <name type="scientific">Peptoclostridium acidaminophilum DSM 3953</name>
    <dbReference type="NCBI Taxonomy" id="1286171"/>
    <lineage>
        <taxon>Bacteria</taxon>
        <taxon>Bacillati</taxon>
        <taxon>Bacillota</taxon>
        <taxon>Clostridia</taxon>
        <taxon>Peptostreptococcales</taxon>
        <taxon>Peptoclostridiaceae</taxon>
        <taxon>Peptoclostridium</taxon>
    </lineage>
</organism>
<proteinExistence type="inferred from homology"/>
<dbReference type="SUPFAM" id="SSF53383">
    <property type="entry name" value="PLP-dependent transferases"/>
    <property type="match status" value="1"/>
</dbReference>
<dbReference type="HAMAP" id="MF_00375">
    <property type="entry name" value="HemL_aminotrans_3"/>
    <property type="match status" value="1"/>
</dbReference>
<dbReference type="NCBIfam" id="NF000818">
    <property type="entry name" value="PRK00062.1"/>
    <property type="match status" value="1"/>
</dbReference>
<dbReference type="GO" id="GO:0006782">
    <property type="term" value="P:protoporphyrinogen IX biosynthetic process"/>
    <property type="evidence" value="ECO:0007669"/>
    <property type="project" value="UniProtKB-UniRule"/>
</dbReference>
<evidence type="ECO:0000256" key="6">
    <source>
        <dbReference type="ARBA" id="ARBA00023235"/>
    </source>
</evidence>
<dbReference type="PATRIC" id="fig|1286171.3.peg.2291"/>
<dbReference type="InterPro" id="IPR015422">
    <property type="entry name" value="PyrdxlP-dep_Trfase_small"/>
</dbReference>
<evidence type="ECO:0000256" key="8">
    <source>
        <dbReference type="HAMAP-Rule" id="MF_00375"/>
    </source>
</evidence>
<name>W8T7D7_PEPAC</name>
<dbReference type="Pfam" id="PF00202">
    <property type="entry name" value="Aminotran_3"/>
    <property type="match status" value="1"/>
</dbReference>
<evidence type="ECO:0000313" key="9">
    <source>
        <dbReference type="EMBL" id="AHM57619.1"/>
    </source>
</evidence>
<comment type="similarity">
    <text evidence="4 8">Belongs to the class-III pyridoxal-phosphate-dependent aminotransferase family. HemL subfamily.</text>
</comment>
<comment type="subcellular location">
    <subcellularLocation>
        <location evidence="8">Cytoplasm</location>
    </subcellularLocation>
</comment>
<dbReference type="InterPro" id="IPR049704">
    <property type="entry name" value="Aminotrans_3_PPA_site"/>
</dbReference>
<feature type="modified residue" description="N6-(pyridoxal phosphate)lysine" evidence="8">
    <location>
        <position position="267"/>
    </location>
</feature>
<dbReference type="Proteomes" id="UP000019591">
    <property type="component" value="Plasmid EAL2_808p"/>
</dbReference>
<dbReference type="GO" id="GO:0005737">
    <property type="term" value="C:cytoplasm"/>
    <property type="evidence" value="ECO:0007669"/>
    <property type="project" value="UniProtKB-SubCell"/>
</dbReference>
<keyword evidence="5 8" id="KW-0663">Pyridoxal phosphate</keyword>
<dbReference type="OrthoDB" id="9807885at2"/>
<dbReference type="InterPro" id="IPR015421">
    <property type="entry name" value="PyrdxlP-dep_Trfase_major"/>
</dbReference>
<keyword evidence="10" id="KW-1185">Reference proteome</keyword>
<dbReference type="InterPro" id="IPR005814">
    <property type="entry name" value="Aminotrans_3"/>
</dbReference>
<dbReference type="EMBL" id="CP007453">
    <property type="protein sequence ID" value="AHM57619.1"/>
    <property type="molecule type" value="Genomic_DNA"/>
</dbReference>
<dbReference type="FunFam" id="3.40.640.10:FF:000021">
    <property type="entry name" value="Glutamate-1-semialdehyde 2,1-aminomutase"/>
    <property type="match status" value="1"/>
</dbReference>
<dbReference type="NCBIfam" id="TIGR00713">
    <property type="entry name" value="hemL"/>
    <property type="match status" value="1"/>
</dbReference>
<protein>
    <recommendedName>
        <fullName evidence="8">Glutamate-1-semialdehyde 2,1-aminomutase</fullName>
        <shortName evidence="8">GSA</shortName>
        <ecNumber evidence="8">5.4.3.8</ecNumber>
    </recommendedName>
    <alternativeName>
        <fullName evidence="8">Glutamate-1-semialdehyde aminotransferase</fullName>
        <shortName evidence="8">GSA-AT</shortName>
    </alternativeName>
</protein>
<dbReference type="PANTHER" id="PTHR43713:SF3">
    <property type="entry name" value="GLUTAMATE-1-SEMIALDEHYDE 2,1-AMINOMUTASE 1, CHLOROPLASTIC-RELATED"/>
    <property type="match status" value="1"/>
</dbReference>
<reference evidence="9 10" key="1">
    <citation type="journal article" date="2014" name="Genome Announc.">
        <title>Complete Genome Sequence of Amino Acid-Utilizing Eubacterium acidaminophilum al-2 (DSM 3953).</title>
        <authorList>
            <person name="Poehlein A."/>
            <person name="Andreesen J.R."/>
            <person name="Daniel R."/>
        </authorList>
    </citation>
    <scope>NUCLEOTIDE SEQUENCE [LARGE SCALE GENOMIC DNA]</scope>
    <source>
        <strain evidence="9 10">DSM 3953</strain>
        <plasmid evidence="10">Plasmid EAL2_808p</plasmid>
    </source>
</reference>
<evidence type="ECO:0000256" key="5">
    <source>
        <dbReference type="ARBA" id="ARBA00022898"/>
    </source>
</evidence>
<gene>
    <name evidence="8 9" type="primary">hemL</name>
    <name evidence="9" type="ORF">EAL2_808p01130</name>
</gene>
<evidence type="ECO:0000256" key="3">
    <source>
        <dbReference type="ARBA" id="ARBA00004819"/>
    </source>
</evidence>
<dbReference type="GO" id="GO:0030170">
    <property type="term" value="F:pyridoxal phosphate binding"/>
    <property type="evidence" value="ECO:0007669"/>
    <property type="project" value="InterPro"/>
</dbReference>
<dbReference type="PROSITE" id="PS00600">
    <property type="entry name" value="AA_TRANSFER_CLASS_3"/>
    <property type="match status" value="1"/>
</dbReference>
<accession>W8T7D7</accession>
<dbReference type="UniPathway" id="UPA00251">
    <property type="reaction ID" value="UER00317"/>
</dbReference>
<dbReference type="AlphaFoldDB" id="W8T7D7"/>
<dbReference type="CDD" id="cd00610">
    <property type="entry name" value="OAT_like"/>
    <property type="match status" value="1"/>
</dbReference>
<dbReference type="PANTHER" id="PTHR43713">
    <property type="entry name" value="GLUTAMATE-1-SEMIALDEHYDE 2,1-AMINOMUTASE"/>
    <property type="match status" value="1"/>
</dbReference>
<dbReference type="HOGENOM" id="CLU_016922_1_5_9"/>
<keyword evidence="7 8" id="KW-0627">Porphyrin biosynthesis</keyword>